<sequence>MKLRLIGVRGDDQFVFSEDHPDVVAQVAPNGAFRIARTGTVAAHLGPQITPAAPGTRLYDVPGLAGKLAKADEIFNRPGGAPIWLTPDDLR</sequence>
<evidence type="ECO:0000313" key="2">
    <source>
        <dbReference type="Proteomes" id="UP000199013"/>
    </source>
</evidence>
<proteinExistence type="predicted"/>
<reference evidence="2" key="1">
    <citation type="submission" date="2016-02" db="EMBL/GenBank/DDBJ databases">
        <authorList>
            <person name="Wibberg D."/>
        </authorList>
    </citation>
    <scope>NUCLEOTIDE SEQUENCE [LARGE SCALE GENOMIC DNA]</scope>
</reference>
<name>A0A1C3NW74_9ACTN</name>
<organism evidence="1 2">
    <name type="scientific">Candidatus Protofrankia californiensis</name>
    <dbReference type="NCBI Taxonomy" id="1839754"/>
    <lineage>
        <taxon>Bacteria</taxon>
        <taxon>Bacillati</taxon>
        <taxon>Actinomycetota</taxon>
        <taxon>Actinomycetes</taxon>
        <taxon>Frankiales</taxon>
        <taxon>Frankiaceae</taxon>
        <taxon>Protofrankia</taxon>
    </lineage>
</organism>
<dbReference type="AlphaFoldDB" id="A0A1C3NW74"/>
<dbReference type="EMBL" id="FLUV01000708">
    <property type="protein sequence ID" value="SBW20440.1"/>
    <property type="molecule type" value="Genomic_DNA"/>
</dbReference>
<protein>
    <submittedName>
        <fullName evidence="1">Uncharacterized protein</fullName>
    </submittedName>
</protein>
<accession>A0A1C3NW74</accession>
<keyword evidence="2" id="KW-1185">Reference proteome</keyword>
<evidence type="ECO:0000313" key="1">
    <source>
        <dbReference type="EMBL" id="SBW20440.1"/>
    </source>
</evidence>
<dbReference type="Proteomes" id="UP000199013">
    <property type="component" value="Unassembled WGS sequence"/>
</dbReference>
<gene>
    <name evidence="1" type="ORF">FDG2_1692</name>
</gene>